<sequence length="482" mass="52318">MDSLVKAFRAPRTELGNVDAEAVASLVAAAADIALVLDPSGVIRDYAVHNDELLADLSIESAWVGRPWAATVTVESRPKVEALLRDATHGGSPRWRHLNHPSVRGIDVPILYSAVQVGSDGRLVAFGRDLRAMSELQQRLVDAQQSMERDYARMRHAETRYRVLFQMSSEAVLILDGLTQKVLAANPTASALCGEVGRRLIGTVFTSLFTPDSVQAMQTLLAAVRAAGRADDVHARLALATDEGGTREIAVSATLLREESASFFLVRLVAQDGAAAATRLPETKAKLLKLAELAPDGFVVTETDGRVITANQAFLEMIQLPSEERARGESLDRWIGRPGVDLDVLTANLRQRGTIRLFATTLRAEYGGTIDVEVSATAIPDDGRPSLGFAVRNVGHRLSVESRATSLPRSVEQLTELIGRVSLKDLVRESTDMIERMYIEAALKLTDDNRASAAEMLGLSRQSLYVKLRRYGLGDLATEGEG</sequence>
<feature type="domain" description="PAS" evidence="1">
    <location>
        <begin position="283"/>
        <end position="324"/>
    </location>
</feature>
<proteinExistence type="predicted"/>
<feature type="domain" description="PAS" evidence="1">
    <location>
        <begin position="157"/>
        <end position="228"/>
    </location>
</feature>
<dbReference type="PANTHER" id="PTHR44757">
    <property type="entry name" value="DIGUANYLATE CYCLASE DGCP"/>
    <property type="match status" value="1"/>
</dbReference>
<dbReference type="AlphaFoldDB" id="A0A0D6P664"/>
<dbReference type="InterPro" id="IPR000014">
    <property type="entry name" value="PAS"/>
</dbReference>
<dbReference type="InterPro" id="IPR052155">
    <property type="entry name" value="Biofilm_reg_signaling"/>
</dbReference>
<organism evidence="2 3">
    <name type="scientific">Acidisphaera rubrifaciens HS-AP3</name>
    <dbReference type="NCBI Taxonomy" id="1231350"/>
    <lineage>
        <taxon>Bacteria</taxon>
        <taxon>Pseudomonadati</taxon>
        <taxon>Pseudomonadota</taxon>
        <taxon>Alphaproteobacteria</taxon>
        <taxon>Acetobacterales</taxon>
        <taxon>Acetobacteraceae</taxon>
        <taxon>Acidisphaera</taxon>
    </lineage>
</organism>
<dbReference type="GO" id="GO:0043565">
    <property type="term" value="F:sequence-specific DNA binding"/>
    <property type="evidence" value="ECO:0007669"/>
    <property type="project" value="InterPro"/>
</dbReference>
<dbReference type="PANTHER" id="PTHR44757:SF2">
    <property type="entry name" value="BIOFILM ARCHITECTURE MAINTENANCE PROTEIN MBAA"/>
    <property type="match status" value="1"/>
</dbReference>
<dbReference type="Gene3D" id="1.10.10.60">
    <property type="entry name" value="Homeodomain-like"/>
    <property type="match status" value="1"/>
</dbReference>
<dbReference type="NCBIfam" id="TIGR02040">
    <property type="entry name" value="PpsR-CrtJ"/>
    <property type="match status" value="1"/>
</dbReference>
<accession>A0A0D6P664</accession>
<dbReference type="EMBL" id="BANB01000264">
    <property type="protein sequence ID" value="GAN77250.1"/>
    <property type="molecule type" value="Genomic_DNA"/>
</dbReference>
<dbReference type="SUPFAM" id="SSF46689">
    <property type="entry name" value="Homeodomain-like"/>
    <property type="match status" value="1"/>
</dbReference>
<dbReference type="Gene3D" id="3.30.450.20">
    <property type="entry name" value="PAS domain"/>
    <property type="match status" value="3"/>
</dbReference>
<evidence type="ECO:0000313" key="3">
    <source>
        <dbReference type="Proteomes" id="UP000032680"/>
    </source>
</evidence>
<dbReference type="CDD" id="cd00130">
    <property type="entry name" value="PAS"/>
    <property type="match status" value="1"/>
</dbReference>
<dbReference type="InterPro" id="IPR011785">
    <property type="entry name" value="Tscrpt_reg_PpsR-CrtJ"/>
</dbReference>
<dbReference type="Pfam" id="PF02954">
    <property type="entry name" value="HTH_8"/>
    <property type="match status" value="1"/>
</dbReference>
<comment type="caution">
    <text evidence="2">The sequence shown here is derived from an EMBL/GenBank/DDBJ whole genome shotgun (WGS) entry which is preliminary data.</text>
</comment>
<dbReference type="InterPro" id="IPR009057">
    <property type="entry name" value="Homeodomain-like_sf"/>
</dbReference>
<dbReference type="Gene3D" id="1.20.5.430">
    <property type="match status" value="1"/>
</dbReference>
<evidence type="ECO:0000313" key="2">
    <source>
        <dbReference type="EMBL" id="GAN77250.1"/>
    </source>
</evidence>
<dbReference type="SUPFAM" id="SSF55785">
    <property type="entry name" value="PYP-like sensor domain (PAS domain)"/>
    <property type="match status" value="2"/>
</dbReference>
<dbReference type="Pfam" id="PF13188">
    <property type="entry name" value="PAS_8"/>
    <property type="match status" value="2"/>
</dbReference>
<dbReference type="NCBIfam" id="TIGR00229">
    <property type="entry name" value="sensory_box"/>
    <property type="match status" value="1"/>
</dbReference>
<dbReference type="Proteomes" id="UP000032680">
    <property type="component" value="Unassembled WGS sequence"/>
</dbReference>
<dbReference type="InterPro" id="IPR002197">
    <property type="entry name" value="HTH_Fis"/>
</dbReference>
<dbReference type="SMART" id="SM00091">
    <property type="entry name" value="PAS"/>
    <property type="match status" value="3"/>
</dbReference>
<gene>
    <name evidence="2" type="ORF">Asru_0264_07</name>
</gene>
<name>A0A0D6P664_9PROT</name>
<reference evidence="2 3" key="1">
    <citation type="submission" date="2012-11" db="EMBL/GenBank/DDBJ databases">
        <title>Whole genome sequence of Acidisphaera rubrifaciens HS-AP3.</title>
        <authorList>
            <person name="Azuma Y."/>
            <person name="Higashiura N."/>
            <person name="Hirakawa H."/>
            <person name="Matsushita K."/>
        </authorList>
    </citation>
    <scope>NUCLEOTIDE SEQUENCE [LARGE SCALE GENOMIC DNA]</scope>
    <source>
        <strain evidence="2 3">HS-AP3</strain>
    </source>
</reference>
<protein>
    <submittedName>
        <fullName evidence="2">Transcriptional regulator PpsR</fullName>
    </submittedName>
</protein>
<evidence type="ECO:0000259" key="1">
    <source>
        <dbReference type="PROSITE" id="PS50112"/>
    </source>
</evidence>
<dbReference type="PROSITE" id="PS50112">
    <property type="entry name" value="PAS"/>
    <property type="match status" value="2"/>
</dbReference>
<dbReference type="PRINTS" id="PR01590">
    <property type="entry name" value="HTHFIS"/>
</dbReference>
<dbReference type="InterPro" id="IPR035965">
    <property type="entry name" value="PAS-like_dom_sf"/>
</dbReference>
<keyword evidence="3" id="KW-1185">Reference proteome</keyword>